<keyword evidence="2" id="KW-1185">Reference proteome</keyword>
<organism evidence="1 2">
    <name type="scientific">Theobroma cacao</name>
    <name type="common">Cacao</name>
    <name type="synonym">Cocoa</name>
    <dbReference type="NCBI Taxonomy" id="3641"/>
    <lineage>
        <taxon>Eukaryota</taxon>
        <taxon>Viridiplantae</taxon>
        <taxon>Streptophyta</taxon>
        <taxon>Embryophyta</taxon>
        <taxon>Tracheophyta</taxon>
        <taxon>Spermatophyta</taxon>
        <taxon>Magnoliopsida</taxon>
        <taxon>eudicotyledons</taxon>
        <taxon>Gunneridae</taxon>
        <taxon>Pentapetalae</taxon>
        <taxon>rosids</taxon>
        <taxon>malvids</taxon>
        <taxon>Malvales</taxon>
        <taxon>Malvaceae</taxon>
        <taxon>Byttnerioideae</taxon>
        <taxon>Theobroma</taxon>
    </lineage>
</organism>
<gene>
    <name evidence="1" type="ORF">TCM_006667</name>
</gene>
<evidence type="ECO:0008006" key="3">
    <source>
        <dbReference type="Google" id="ProtNLM"/>
    </source>
</evidence>
<name>A0A061DZE0_THECC</name>
<sequence length="84" mass="9461">MELKGVNIKVLGKGSYGVVHFVKTKIPSSQFYAVQSADEAMSSTLRRKRKSFNSLLIPPILVCKMKEASTTCFLNMLREEVYCI</sequence>
<evidence type="ECO:0000313" key="2">
    <source>
        <dbReference type="Proteomes" id="UP000026915"/>
    </source>
</evidence>
<dbReference type="InParanoid" id="A0A061DZE0"/>
<protein>
    <recommendedName>
        <fullName evidence="3">Protein kinase domain-containing protein</fullName>
    </recommendedName>
</protein>
<dbReference type="AlphaFoldDB" id="A0A061DZE0"/>
<accession>A0A061DZE0</accession>
<dbReference type="EMBL" id="CM001880">
    <property type="protein sequence ID" value="EOX97732.1"/>
    <property type="molecule type" value="Genomic_DNA"/>
</dbReference>
<dbReference type="Gramene" id="EOX97732">
    <property type="protein sequence ID" value="EOX97732"/>
    <property type="gene ID" value="TCM_006667"/>
</dbReference>
<dbReference type="HOGENOM" id="CLU_2531983_0_0_1"/>
<evidence type="ECO:0000313" key="1">
    <source>
        <dbReference type="EMBL" id="EOX97732.1"/>
    </source>
</evidence>
<reference evidence="1 2" key="1">
    <citation type="journal article" date="2013" name="Genome Biol.">
        <title>The genome sequence of the most widely cultivated cacao type and its use to identify candidate genes regulating pod color.</title>
        <authorList>
            <person name="Motamayor J.C."/>
            <person name="Mockaitis K."/>
            <person name="Schmutz J."/>
            <person name="Haiminen N."/>
            <person name="Iii D.L."/>
            <person name="Cornejo O."/>
            <person name="Findley S.D."/>
            <person name="Zheng P."/>
            <person name="Utro F."/>
            <person name="Royaert S."/>
            <person name="Saski C."/>
            <person name="Jenkins J."/>
            <person name="Podicheti R."/>
            <person name="Zhao M."/>
            <person name="Scheffler B.E."/>
            <person name="Stack J.C."/>
            <person name="Feltus F.A."/>
            <person name="Mustiga G.M."/>
            <person name="Amores F."/>
            <person name="Phillips W."/>
            <person name="Marelli J.P."/>
            <person name="May G.D."/>
            <person name="Shapiro H."/>
            <person name="Ma J."/>
            <person name="Bustamante C.D."/>
            <person name="Schnell R.J."/>
            <person name="Main D."/>
            <person name="Gilbert D."/>
            <person name="Parida L."/>
            <person name="Kuhn D.N."/>
        </authorList>
    </citation>
    <scope>NUCLEOTIDE SEQUENCE [LARGE SCALE GENOMIC DNA]</scope>
    <source>
        <strain evidence="2">cv. Matina 1-6</strain>
    </source>
</reference>
<dbReference type="Proteomes" id="UP000026915">
    <property type="component" value="Chromosome 2"/>
</dbReference>
<proteinExistence type="predicted"/>